<dbReference type="Proteomes" id="UP001208570">
    <property type="component" value="Unassembled WGS sequence"/>
</dbReference>
<reference evidence="4" key="1">
    <citation type="journal article" date="2023" name="Mol. Biol. Evol.">
        <title>Third-Generation Sequencing Reveals the Adaptive Role of the Epigenome in Three Deep-Sea Polychaetes.</title>
        <authorList>
            <person name="Perez M."/>
            <person name="Aroh O."/>
            <person name="Sun Y."/>
            <person name="Lan Y."/>
            <person name="Juniper S.K."/>
            <person name="Young C.R."/>
            <person name="Angers B."/>
            <person name="Qian P.Y."/>
        </authorList>
    </citation>
    <scope>NUCLEOTIDE SEQUENCE</scope>
    <source>
        <strain evidence="4">P08H-3</strain>
    </source>
</reference>
<dbReference type="PROSITE" id="PS50088">
    <property type="entry name" value="ANK_REPEAT"/>
    <property type="match status" value="4"/>
</dbReference>
<proteinExistence type="predicted"/>
<dbReference type="Pfam" id="PF12796">
    <property type="entry name" value="Ank_2"/>
    <property type="match status" value="2"/>
</dbReference>
<feature type="repeat" description="ANK" evidence="3">
    <location>
        <begin position="667"/>
        <end position="699"/>
    </location>
</feature>
<evidence type="ECO:0000256" key="2">
    <source>
        <dbReference type="ARBA" id="ARBA00023043"/>
    </source>
</evidence>
<gene>
    <name evidence="4" type="ORF">LSH36_344g04026</name>
</gene>
<keyword evidence="1" id="KW-0677">Repeat</keyword>
<dbReference type="PROSITE" id="PS50297">
    <property type="entry name" value="ANK_REP_REGION"/>
    <property type="match status" value="3"/>
</dbReference>
<sequence length="1158" mass="132781">MTATIIIRENRTKRCGHNKMEHFKCLNNTTLPTFHDHWSSTLEGLNLKLQHQLRQCVKEPEYRSKYTQLDLKPIVLITDCPANIFSLTTKSHYISAISYLTLKDNCQYRHLSDIMAFLGSRSVYVCITKDSLLNLEYIRFLQNLLTQNYKKYSFNVPRLRALLFDGLYSLPNGLSGYLPIKTEKKNMDALAQFLEEFDTERLKSCESIINKNKHSPRIKIIIRPKLDHLDSDLYLEKAYQSILDTFEDAGSYPRQYLLQLVHISNVQTLRSESNPKLYKACIEIQPNNITDCVYFLQLYNSDKFDSMLRDNIRVNSELFVGRLETDIDMYSIMQALHYYNPEVGNRDDSFLPNLISAKKYDELTTLEQKIPTAVAKRQSKPNSLVTICVTQLCRAFLNSDPAHCFEFLRFIKKTGCSDLLTEIRTSEGYNVLHLAVKCENYEFLKLIFYTNKWGALRNDIVKPTNPVHGTPHVGYTARRLAEALSFKESGYKILKCFDEYDKYYRSMPSIHMACLMGSLELVSAMVESVPSLLETEDENESNCLLYACASGSAKLVNYLLSKDVSRNKKNKSGETPIHIATMFGHLTILEVLYKHFVDIRGLTNDPGYTALDYGVKYGNIDVLKFYKDKGFKLNAKALTVAAKHRQKDAFDFILEEIPDVNEGSDEEGRLALHYSVINNNVSAVKRLLNLGADITLADRYNKNIFHLVAERGNEEITELLIDEAKRTDCFGELMKAKDIFIGKELITVIQGKDKGRRAWHLLELNRLTVRAFWNSMKSGKVDTAKYGRILMSGFGSDPNERTEILMRKREQELAYERKPDMTPLHVAAFNENNRVMEVFLRHDINGNVVDSVGATAIHYAAMTDNVNMMELLSKAGAILDVKTVDGKTLYQIADDNQSTSATYYLNGIKPMRLAKKFVERNLSEAISELSEEKIVKERSKGRDIRRYIIEMLGHRYNTISDITRGDSNGNDHYSNYDSQCNKQCNSNYDNQCNKQCNSNYDSQCNKQCNSNYDSQSNKQCNSNYDSESNKQCNGNYDSQCNKQCNSNYDSQCNKQCNSNYDSQCNKQCNSNYDNQCNKQCNSNYDSQCNKQCNSNYDNQCNKQCNGNYDSQCNKQCNSNYDSQCNKQCNGNYDCQCNKQCNSNYDSQCNNKCNSNSDS</sequence>
<feature type="repeat" description="ANK" evidence="3">
    <location>
        <begin position="572"/>
        <end position="604"/>
    </location>
</feature>
<feature type="repeat" description="ANK" evidence="3">
    <location>
        <begin position="819"/>
        <end position="851"/>
    </location>
</feature>
<dbReference type="AlphaFoldDB" id="A0AAD9JF04"/>
<dbReference type="EMBL" id="JAODUP010000344">
    <property type="protein sequence ID" value="KAK2151969.1"/>
    <property type="molecule type" value="Genomic_DNA"/>
</dbReference>
<evidence type="ECO:0000313" key="4">
    <source>
        <dbReference type="EMBL" id="KAK2151969.1"/>
    </source>
</evidence>
<protein>
    <submittedName>
        <fullName evidence="4">Uncharacterized protein</fullName>
    </submittedName>
</protein>
<evidence type="ECO:0000256" key="1">
    <source>
        <dbReference type="ARBA" id="ARBA00022737"/>
    </source>
</evidence>
<accession>A0AAD9JF04</accession>
<keyword evidence="5" id="KW-1185">Reference proteome</keyword>
<dbReference type="PANTHER" id="PTHR24198:SF165">
    <property type="entry name" value="ANKYRIN REPEAT-CONTAINING PROTEIN-RELATED"/>
    <property type="match status" value="1"/>
</dbReference>
<evidence type="ECO:0000256" key="3">
    <source>
        <dbReference type="PROSITE-ProRule" id="PRU00023"/>
    </source>
</evidence>
<name>A0AAD9JF04_9ANNE</name>
<comment type="caution">
    <text evidence="4">The sequence shown here is derived from an EMBL/GenBank/DDBJ whole genome shotgun (WGS) entry which is preliminary data.</text>
</comment>
<evidence type="ECO:0000313" key="5">
    <source>
        <dbReference type="Proteomes" id="UP001208570"/>
    </source>
</evidence>
<dbReference type="InterPro" id="IPR002110">
    <property type="entry name" value="Ankyrin_rpt"/>
</dbReference>
<dbReference type="SMART" id="SM00248">
    <property type="entry name" value="ANK"/>
    <property type="match status" value="10"/>
</dbReference>
<dbReference type="Pfam" id="PF00023">
    <property type="entry name" value="Ank"/>
    <property type="match status" value="1"/>
</dbReference>
<keyword evidence="2 3" id="KW-0040">ANK repeat</keyword>
<dbReference type="Gene3D" id="1.25.40.20">
    <property type="entry name" value="Ankyrin repeat-containing domain"/>
    <property type="match status" value="3"/>
</dbReference>
<feature type="repeat" description="ANK" evidence="3">
    <location>
        <begin position="852"/>
        <end position="884"/>
    </location>
</feature>
<dbReference type="InterPro" id="IPR036770">
    <property type="entry name" value="Ankyrin_rpt-contain_sf"/>
</dbReference>
<dbReference type="PANTHER" id="PTHR24198">
    <property type="entry name" value="ANKYRIN REPEAT AND PROTEIN KINASE DOMAIN-CONTAINING PROTEIN"/>
    <property type="match status" value="1"/>
</dbReference>
<dbReference type="SUPFAM" id="SSF48403">
    <property type="entry name" value="Ankyrin repeat"/>
    <property type="match status" value="2"/>
</dbReference>
<organism evidence="4 5">
    <name type="scientific">Paralvinella palmiformis</name>
    <dbReference type="NCBI Taxonomy" id="53620"/>
    <lineage>
        <taxon>Eukaryota</taxon>
        <taxon>Metazoa</taxon>
        <taxon>Spiralia</taxon>
        <taxon>Lophotrochozoa</taxon>
        <taxon>Annelida</taxon>
        <taxon>Polychaeta</taxon>
        <taxon>Sedentaria</taxon>
        <taxon>Canalipalpata</taxon>
        <taxon>Terebellida</taxon>
        <taxon>Terebelliformia</taxon>
        <taxon>Alvinellidae</taxon>
        <taxon>Paralvinella</taxon>
    </lineage>
</organism>